<feature type="signal peptide" evidence="1">
    <location>
        <begin position="1"/>
        <end position="22"/>
    </location>
</feature>
<feature type="chain" id="PRO_5040398880" evidence="1">
    <location>
        <begin position="23"/>
        <end position="156"/>
    </location>
</feature>
<evidence type="ECO:0000313" key="2">
    <source>
        <dbReference type="EMBL" id="KAG0266482.1"/>
    </source>
</evidence>
<gene>
    <name evidence="2" type="ORF">BG011_002273</name>
</gene>
<proteinExistence type="predicted"/>
<protein>
    <submittedName>
        <fullName evidence="2">Uncharacterized protein</fullName>
    </submittedName>
</protein>
<organism evidence="2 3">
    <name type="scientific">Mortierella polycephala</name>
    <dbReference type="NCBI Taxonomy" id="41804"/>
    <lineage>
        <taxon>Eukaryota</taxon>
        <taxon>Fungi</taxon>
        <taxon>Fungi incertae sedis</taxon>
        <taxon>Mucoromycota</taxon>
        <taxon>Mortierellomycotina</taxon>
        <taxon>Mortierellomycetes</taxon>
        <taxon>Mortierellales</taxon>
        <taxon>Mortierellaceae</taxon>
        <taxon>Mortierella</taxon>
    </lineage>
</organism>
<dbReference type="EMBL" id="JAAAJA010000017">
    <property type="protein sequence ID" value="KAG0266482.1"/>
    <property type="molecule type" value="Genomic_DNA"/>
</dbReference>
<dbReference type="OrthoDB" id="10316761at2759"/>
<keyword evidence="1" id="KW-0732">Signal</keyword>
<sequence>MFFGKKALALLALFGLATSSYAAPTSLTTLDDVVAARLNELVPILIPHDIVVAVKYTVITTRTNRYTSHQTIVEATEHYDGWQEYQKKISNVGQHLISYDKKTCLDNGHFCIKVKIHSKTCDLRFWIRNQEFSFDGANKVVNGGTVSCGMTWAAER</sequence>
<comment type="caution">
    <text evidence="2">The sequence shown here is derived from an EMBL/GenBank/DDBJ whole genome shotgun (WGS) entry which is preliminary data.</text>
</comment>
<evidence type="ECO:0000313" key="3">
    <source>
        <dbReference type="Proteomes" id="UP000726737"/>
    </source>
</evidence>
<reference evidence="2" key="1">
    <citation type="journal article" date="2020" name="Fungal Divers.">
        <title>Resolving the Mortierellaceae phylogeny through synthesis of multi-gene phylogenetics and phylogenomics.</title>
        <authorList>
            <person name="Vandepol N."/>
            <person name="Liber J."/>
            <person name="Desiro A."/>
            <person name="Na H."/>
            <person name="Kennedy M."/>
            <person name="Barry K."/>
            <person name="Grigoriev I.V."/>
            <person name="Miller A.N."/>
            <person name="O'Donnell K."/>
            <person name="Stajich J.E."/>
            <person name="Bonito G."/>
        </authorList>
    </citation>
    <scope>NUCLEOTIDE SEQUENCE</scope>
    <source>
        <strain evidence="2">KOD948</strain>
    </source>
</reference>
<keyword evidence="3" id="KW-1185">Reference proteome</keyword>
<name>A0A9P6QH27_9FUNG</name>
<accession>A0A9P6QH27</accession>
<dbReference type="Proteomes" id="UP000726737">
    <property type="component" value="Unassembled WGS sequence"/>
</dbReference>
<evidence type="ECO:0000256" key="1">
    <source>
        <dbReference type="SAM" id="SignalP"/>
    </source>
</evidence>
<dbReference type="AlphaFoldDB" id="A0A9P6QH27"/>